<accession>A0ABT1A7E3</accession>
<dbReference type="InterPro" id="IPR000792">
    <property type="entry name" value="Tscrpt_reg_LuxR_C"/>
</dbReference>
<dbReference type="PRINTS" id="PR00038">
    <property type="entry name" value="HTHLUXR"/>
</dbReference>
<dbReference type="InterPro" id="IPR058245">
    <property type="entry name" value="NreC/VraR/RcsB-like_REC"/>
</dbReference>
<feature type="domain" description="HTH luxR-type" evidence="6">
    <location>
        <begin position="153"/>
        <end position="218"/>
    </location>
</feature>
<feature type="domain" description="Response regulatory" evidence="7">
    <location>
        <begin position="10"/>
        <end position="126"/>
    </location>
</feature>
<evidence type="ECO:0000256" key="4">
    <source>
        <dbReference type="ARBA" id="ARBA00023163"/>
    </source>
</evidence>
<dbReference type="Pfam" id="PF00196">
    <property type="entry name" value="GerE"/>
    <property type="match status" value="1"/>
</dbReference>
<keyword evidence="1 5" id="KW-0597">Phosphoprotein</keyword>
<dbReference type="InterPro" id="IPR001789">
    <property type="entry name" value="Sig_transdc_resp-reg_receiver"/>
</dbReference>
<evidence type="ECO:0000256" key="2">
    <source>
        <dbReference type="ARBA" id="ARBA00023015"/>
    </source>
</evidence>
<dbReference type="PANTHER" id="PTHR43214:SF24">
    <property type="entry name" value="TRANSCRIPTIONAL REGULATORY PROTEIN NARL-RELATED"/>
    <property type="match status" value="1"/>
</dbReference>
<evidence type="ECO:0000313" key="8">
    <source>
        <dbReference type="EMBL" id="MCO1658952.1"/>
    </source>
</evidence>
<dbReference type="RefSeq" id="WP_252443448.1">
    <property type="nucleotide sequence ID" value="NZ_JAGSOV010000060.1"/>
</dbReference>
<evidence type="ECO:0000259" key="6">
    <source>
        <dbReference type="PROSITE" id="PS50043"/>
    </source>
</evidence>
<dbReference type="SMART" id="SM00421">
    <property type="entry name" value="HTH_LUXR"/>
    <property type="match status" value="1"/>
</dbReference>
<dbReference type="Pfam" id="PF00072">
    <property type="entry name" value="Response_reg"/>
    <property type="match status" value="1"/>
</dbReference>
<evidence type="ECO:0000256" key="5">
    <source>
        <dbReference type="PROSITE-ProRule" id="PRU00169"/>
    </source>
</evidence>
<dbReference type="InterPro" id="IPR039420">
    <property type="entry name" value="WalR-like"/>
</dbReference>
<sequence length="225" mass="23040">MSGPLRRPIRVVLADDEAVVRIGVAAVLAAAADVEVVAEAADGREAVDLALAHRPDVVVLDIRMPVLDGLDAAAELRRAGSPTAVLVLTTFGEDAHVTRALGEGASGFVLKTGDPQEIIAGVRAVAAGAAYLSPLITRRVLDGVPTTRRDGAARARVAALTDREREVLGLLGAGLSNAEIAARLHLVEGTVKVHVSAVLGGLGVRNRVQAAVLAHQAQLIPGPSG</sequence>
<keyword evidence="9" id="KW-1185">Reference proteome</keyword>
<keyword evidence="4" id="KW-0804">Transcription</keyword>
<dbReference type="PANTHER" id="PTHR43214">
    <property type="entry name" value="TWO-COMPONENT RESPONSE REGULATOR"/>
    <property type="match status" value="1"/>
</dbReference>
<dbReference type="SMART" id="SM00448">
    <property type="entry name" value="REC"/>
    <property type="match status" value="1"/>
</dbReference>
<comment type="caution">
    <text evidence="8">The sequence shown here is derived from an EMBL/GenBank/DDBJ whole genome shotgun (WGS) entry which is preliminary data.</text>
</comment>
<reference evidence="8" key="1">
    <citation type="submission" date="2021-04" db="EMBL/GenBank/DDBJ databases">
        <title>Pseudonocardia sp. nov., isolated from sandy soil of mangrove forest.</title>
        <authorList>
            <person name="Zan Z."/>
            <person name="Huang R."/>
            <person name="Liu W."/>
        </authorList>
    </citation>
    <scope>NUCLEOTIDE SEQUENCE</scope>
    <source>
        <strain evidence="8">S2-4</strain>
    </source>
</reference>
<dbReference type="Proteomes" id="UP001165283">
    <property type="component" value="Unassembled WGS sequence"/>
</dbReference>
<protein>
    <submittedName>
        <fullName evidence="8">Response regulator transcription factor</fullName>
    </submittedName>
</protein>
<dbReference type="InterPro" id="IPR016032">
    <property type="entry name" value="Sig_transdc_resp-reg_C-effctor"/>
</dbReference>
<proteinExistence type="predicted"/>
<evidence type="ECO:0000256" key="1">
    <source>
        <dbReference type="ARBA" id="ARBA00022553"/>
    </source>
</evidence>
<evidence type="ECO:0000256" key="3">
    <source>
        <dbReference type="ARBA" id="ARBA00023125"/>
    </source>
</evidence>
<dbReference type="PROSITE" id="PS50110">
    <property type="entry name" value="RESPONSE_REGULATORY"/>
    <property type="match status" value="1"/>
</dbReference>
<dbReference type="InterPro" id="IPR011006">
    <property type="entry name" value="CheY-like_superfamily"/>
</dbReference>
<keyword evidence="2" id="KW-0805">Transcription regulation</keyword>
<dbReference type="Gene3D" id="3.40.50.2300">
    <property type="match status" value="1"/>
</dbReference>
<dbReference type="CDD" id="cd06170">
    <property type="entry name" value="LuxR_C_like"/>
    <property type="match status" value="1"/>
</dbReference>
<dbReference type="PROSITE" id="PS50043">
    <property type="entry name" value="HTH_LUXR_2"/>
    <property type="match status" value="1"/>
</dbReference>
<dbReference type="SUPFAM" id="SSF52172">
    <property type="entry name" value="CheY-like"/>
    <property type="match status" value="1"/>
</dbReference>
<dbReference type="SUPFAM" id="SSF46894">
    <property type="entry name" value="C-terminal effector domain of the bipartite response regulators"/>
    <property type="match status" value="1"/>
</dbReference>
<keyword evidence="3" id="KW-0238">DNA-binding</keyword>
<organism evidence="8 9">
    <name type="scientific">Pseudonocardia humida</name>
    <dbReference type="NCBI Taxonomy" id="2800819"/>
    <lineage>
        <taxon>Bacteria</taxon>
        <taxon>Bacillati</taxon>
        <taxon>Actinomycetota</taxon>
        <taxon>Actinomycetes</taxon>
        <taxon>Pseudonocardiales</taxon>
        <taxon>Pseudonocardiaceae</taxon>
        <taxon>Pseudonocardia</taxon>
    </lineage>
</organism>
<evidence type="ECO:0000259" key="7">
    <source>
        <dbReference type="PROSITE" id="PS50110"/>
    </source>
</evidence>
<dbReference type="EMBL" id="JAGSOV010000060">
    <property type="protein sequence ID" value="MCO1658952.1"/>
    <property type="molecule type" value="Genomic_DNA"/>
</dbReference>
<evidence type="ECO:0000313" key="9">
    <source>
        <dbReference type="Proteomes" id="UP001165283"/>
    </source>
</evidence>
<dbReference type="CDD" id="cd17535">
    <property type="entry name" value="REC_NarL-like"/>
    <property type="match status" value="1"/>
</dbReference>
<gene>
    <name evidence="8" type="ORF">KDL28_28175</name>
</gene>
<name>A0ABT1A7E3_9PSEU</name>
<feature type="modified residue" description="4-aspartylphosphate" evidence="5">
    <location>
        <position position="61"/>
    </location>
</feature>